<dbReference type="InterPro" id="IPR002925">
    <property type="entry name" value="Dienelactn_hydro"/>
</dbReference>
<sequence length="245" mass="26793">MTSQEIYADWVKVSNGELHMDAYLAHPTATGTFPAVIVIQEIFGVNAHIRDVTERFAKAGYVAIAPAIYQRVAPGFEVGYSPDDVITGRKYKEQTKADELLSDLQATIGYLQSLPLVKPGSIGAIGFCFGGHVAYLAATLSDIRATAAFYGSGIATMTPGGGAPTLTRTAEIQGEIYLFFGTEDPLIPNEQVDQIESELQKHAIRYRLFRYPAGHGFFCDQRSDYDPESAADAWKQVLELFGRTL</sequence>
<protein>
    <submittedName>
        <fullName evidence="2">Dienelactone hydrolase family protein</fullName>
    </submittedName>
</protein>
<dbReference type="PANTHER" id="PTHR46623:SF6">
    <property type="entry name" value="ALPHA_BETA-HYDROLASES SUPERFAMILY PROTEIN"/>
    <property type="match status" value="1"/>
</dbReference>
<dbReference type="GO" id="GO:0016787">
    <property type="term" value="F:hydrolase activity"/>
    <property type="evidence" value="ECO:0007669"/>
    <property type="project" value="UniProtKB-KW"/>
</dbReference>
<keyword evidence="3" id="KW-1185">Reference proteome</keyword>
<dbReference type="Pfam" id="PF01738">
    <property type="entry name" value="DLH"/>
    <property type="match status" value="1"/>
</dbReference>
<dbReference type="EMBL" id="CP113797">
    <property type="protein sequence ID" value="WAL61325.1"/>
    <property type="molecule type" value="Genomic_DNA"/>
</dbReference>
<dbReference type="InterPro" id="IPR029058">
    <property type="entry name" value="AB_hydrolase_fold"/>
</dbReference>
<keyword evidence="2" id="KW-0378">Hydrolase</keyword>
<name>A0A9E9CBW3_9CYAN</name>
<feature type="domain" description="Dienelactone hydrolase" evidence="1">
    <location>
        <begin position="20"/>
        <end position="244"/>
    </location>
</feature>
<dbReference type="KEGG" id="tsin:OXH18_04830"/>
<dbReference type="Proteomes" id="UP001163152">
    <property type="component" value="Chromosome"/>
</dbReference>
<evidence type="ECO:0000313" key="2">
    <source>
        <dbReference type="EMBL" id="WAL61325.1"/>
    </source>
</evidence>
<dbReference type="InterPro" id="IPR051049">
    <property type="entry name" value="Dienelactone_hydrolase-like"/>
</dbReference>
<dbReference type="SUPFAM" id="SSF53474">
    <property type="entry name" value="alpha/beta-Hydrolases"/>
    <property type="match status" value="1"/>
</dbReference>
<dbReference type="PANTHER" id="PTHR46623">
    <property type="entry name" value="CARBOXYMETHYLENEBUTENOLIDASE-RELATED"/>
    <property type="match status" value="1"/>
</dbReference>
<reference evidence="2" key="1">
    <citation type="submission" date="2022-12" db="EMBL/GenBank/DDBJ databases">
        <title>Polyphasic identification of a Novel Hot-Spring Cyanobacterium Ocullathermofonsia sinensis gen nov. sp. nov. and Genomic Insights on its Adaptations to the Thermal Habitat.</title>
        <authorList>
            <person name="Daroch M."/>
            <person name="Tang J."/>
            <person name="Jiang Y."/>
        </authorList>
    </citation>
    <scope>NUCLEOTIDE SEQUENCE</scope>
    <source>
        <strain evidence="2">PKUAC-SCTA174</strain>
    </source>
</reference>
<organism evidence="2 3">
    <name type="scientific">Thermocoleostomius sinensis A174</name>
    <dbReference type="NCBI Taxonomy" id="2016057"/>
    <lineage>
        <taxon>Bacteria</taxon>
        <taxon>Bacillati</taxon>
        <taxon>Cyanobacteriota</taxon>
        <taxon>Cyanophyceae</taxon>
        <taxon>Oculatellales</taxon>
        <taxon>Oculatellaceae</taxon>
        <taxon>Thermocoleostomius</taxon>
    </lineage>
</organism>
<gene>
    <name evidence="2" type="ORF">OXH18_04830</name>
</gene>
<accession>A0A9E9CBW3</accession>
<dbReference type="AlphaFoldDB" id="A0A9E9CBW3"/>
<dbReference type="RefSeq" id="WP_268611278.1">
    <property type="nucleotide sequence ID" value="NZ_CP113797.1"/>
</dbReference>
<proteinExistence type="predicted"/>
<dbReference type="Gene3D" id="3.40.50.1820">
    <property type="entry name" value="alpha/beta hydrolase"/>
    <property type="match status" value="1"/>
</dbReference>
<evidence type="ECO:0000313" key="3">
    <source>
        <dbReference type="Proteomes" id="UP001163152"/>
    </source>
</evidence>
<evidence type="ECO:0000259" key="1">
    <source>
        <dbReference type="Pfam" id="PF01738"/>
    </source>
</evidence>